<comment type="subunit">
    <text evidence="11">Homodimer.</text>
</comment>
<evidence type="ECO:0000256" key="8">
    <source>
        <dbReference type="ARBA" id="ARBA00023098"/>
    </source>
</evidence>
<comment type="catalytic activity">
    <reaction evidence="11">
        <text>(R)-mevalonate + ATP = (R)-5-phosphomevalonate + ADP + H(+)</text>
        <dbReference type="Rhea" id="RHEA:17065"/>
        <dbReference type="ChEBI" id="CHEBI:15378"/>
        <dbReference type="ChEBI" id="CHEBI:30616"/>
        <dbReference type="ChEBI" id="CHEBI:36464"/>
        <dbReference type="ChEBI" id="CHEBI:58146"/>
        <dbReference type="ChEBI" id="CHEBI:456216"/>
        <dbReference type="EC" id="2.7.1.36"/>
    </reaction>
</comment>
<dbReference type="PANTHER" id="PTHR43290:SF2">
    <property type="entry name" value="MEVALONATE KINASE"/>
    <property type="match status" value="1"/>
</dbReference>
<evidence type="ECO:0000259" key="13">
    <source>
        <dbReference type="Pfam" id="PF08544"/>
    </source>
</evidence>
<keyword evidence="9 11" id="KW-0414">Isoprene biosynthesis</keyword>
<dbReference type="PANTHER" id="PTHR43290">
    <property type="entry name" value="MEVALONATE KINASE"/>
    <property type="match status" value="1"/>
</dbReference>
<accession>A0A520KTY4</accession>
<name>A0A520KTY4_METT2</name>
<dbReference type="InterPro" id="IPR019539">
    <property type="entry name" value="GalKase_N"/>
</dbReference>
<evidence type="ECO:0000256" key="11">
    <source>
        <dbReference type="HAMAP-Rule" id="MF_00217"/>
    </source>
</evidence>
<dbReference type="GO" id="GO:0019287">
    <property type="term" value="P:isopentenyl diphosphate biosynthetic process, mevalonate pathway"/>
    <property type="evidence" value="ECO:0007669"/>
    <property type="project" value="UniProtKB-UniRule"/>
</dbReference>
<dbReference type="InterPro" id="IPR013750">
    <property type="entry name" value="GHMP_kinase_C_dom"/>
</dbReference>
<dbReference type="AlphaFoldDB" id="A0A520KTY4"/>
<comment type="pathway">
    <text evidence="10 11">Isoprenoid biosynthesis; isopentenyl diphosphate biosynthesis via mevalonate pathway; isopentenyl diphosphate from (R)-mevalonate: step 1/3.</text>
</comment>
<dbReference type="SUPFAM" id="SSF54211">
    <property type="entry name" value="Ribosomal protein S5 domain 2-like"/>
    <property type="match status" value="1"/>
</dbReference>
<dbReference type="EMBL" id="RXIF01000002">
    <property type="protein sequence ID" value="RZN65538.1"/>
    <property type="molecule type" value="Genomic_DNA"/>
</dbReference>
<dbReference type="Pfam" id="PF00288">
    <property type="entry name" value="GHMP_kinases_N"/>
    <property type="match status" value="1"/>
</dbReference>
<evidence type="ECO:0000256" key="10">
    <source>
        <dbReference type="ARBA" id="ARBA00029438"/>
    </source>
</evidence>
<feature type="domain" description="GHMP kinase N-terminal" evidence="12">
    <location>
        <begin position="54"/>
        <end position="145"/>
    </location>
</feature>
<evidence type="ECO:0000256" key="1">
    <source>
        <dbReference type="ARBA" id="ARBA00022490"/>
    </source>
</evidence>
<keyword evidence="4 11" id="KW-0547">Nucleotide-binding</keyword>
<evidence type="ECO:0000256" key="3">
    <source>
        <dbReference type="ARBA" id="ARBA00022679"/>
    </source>
</evidence>
<evidence type="ECO:0000313" key="16">
    <source>
        <dbReference type="Proteomes" id="UP000317158"/>
    </source>
</evidence>
<dbReference type="GO" id="GO:0004496">
    <property type="term" value="F:mevalonate kinase activity"/>
    <property type="evidence" value="ECO:0007669"/>
    <property type="project" value="UniProtKB-UniRule"/>
</dbReference>
<keyword evidence="8 11" id="KW-0443">Lipid metabolism</keyword>
<dbReference type="HAMAP" id="MF_00217">
    <property type="entry name" value="Mevalonate_kinase"/>
    <property type="match status" value="1"/>
</dbReference>
<keyword evidence="2 11" id="KW-0444">Lipid biosynthesis</keyword>
<comment type="cofactor">
    <cofactor evidence="11">
        <name>Mg(2+)</name>
        <dbReference type="ChEBI" id="CHEBI:18420"/>
    </cofactor>
</comment>
<evidence type="ECO:0000259" key="14">
    <source>
        <dbReference type="Pfam" id="PF10509"/>
    </source>
</evidence>
<evidence type="ECO:0000259" key="12">
    <source>
        <dbReference type="Pfam" id="PF00288"/>
    </source>
</evidence>
<dbReference type="EC" id="2.7.1.36" evidence="11"/>
<dbReference type="PRINTS" id="PR00959">
    <property type="entry name" value="MEVGALKINASE"/>
</dbReference>
<keyword evidence="7 11" id="KW-0460">Magnesium</keyword>
<comment type="caution">
    <text evidence="15">The sequence shown here is derived from an EMBL/GenBank/DDBJ whole genome shotgun (WGS) entry which is preliminary data.</text>
</comment>
<dbReference type="InterPro" id="IPR022937">
    <property type="entry name" value="Mevalonate_kinase_arc"/>
</dbReference>
<dbReference type="InterPro" id="IPR006205">
    <property type="entry name" value="Mev_gal_kin"/>
</dbReference>
<keyword evidence="5 11" id="KW-0418">Kinase</keyword>
<proteinExistence type="inferred from homology"/>
<dbReference type="Pfam" id="PF10509">
    <property type="entry name" value="GalKase_gal_bdg"/>
    <property type="match status" value="1"/>
</dbReference>
<reference evidence="15 16" key="1">
    <citation type="journal article" date="2019" name="Nat. Microbiol.">
        <title>Wide diversity of methane and short-chain alkane metabolisms in uncultured archaea.</title>
        <authorList>
            <person name="Borrel G."/>
            <person name="Adam P.S."/>
            <person name="McKay L.J."/>
            <person name="Chen L.X."/>
            <person name="Sierra-Garcia I.N."/>
            <person name="Sieber C.M."/>
            <person name="Letourneur Q."/>
            <person name="Ghozlane A."/>
            <person name="Andersen G.L."/>
            <person name="Li W.J."/>
            <person name="Hallam S.J."/>
            <person name="Muyzer G."/>
            <person name="de Oliveira V.M."/>
            <person name="Inskeep W.P."/>
            <person name="Banfield J.F."/>
            <person name="Gribaldo S."/>
        </authorList>
    </citation>
    <scope>NUCLEOTIDE SEQUENCE [LARGE SCALE GENOMIC DNA]</scope>
    <source>
        <strain evidence="15">NM1a</strain>
    </source>
</reference>
<dbReference type="NCBIfam" id="TIGR00549">
    <property type="entry name" value="mevalon_kin"/>
    <property type="match status" value="1"/>
</dbReference>
<evidence type="ECO:0000256" key="4">
    <source>
        <dbReference type="ARBA" id="ARBA00022741"/>
    </source>
</evidence>
<dbReference type="Gene3D" id="3.30.70.890">
    <property type="entry name" value="GHMP kinase, C-terminal domain"/>
    <property type="match status" value="1"/>
</dbReference>
<dbReference type="GO" id="GO:0005524">
    <property type="term" value="F:ATP binding"/>
    <property type="evidence" value="ECO:0007669"/>
    <property type="project" value="UniProtKB-UniRule"/>
</dbReference>
<evidence type="ECO:0000256" key="5">
    <source>
        <dbReference type="ARBA" id="ARBA00022777"/>
    </source>
</evidence>
<comment type="caution">
    <text evidence="11">Lacks conserved residue(s) required for the propagation of feature annotation.</text>
</comment>
<dbReference type="SUPFAM" id="SSF55060">
    <property type="entry name" value="GHMP Kinase, C-terminal domain"/>
    <property type="match status" value="1"/>
</dbReference>
<dbReference type="GO" id="GO:0000287">
    <property type="term" value="F:magnesium ion binding"/>
    <property type="evidence" value="ECO:0007669"/>
    <property type="project" value="UniProtKB-UniRule"/>
</dbReference>
<dbReference type="InterPro" id="IPR020568">
    <property type="entry name" value="Ribosomal_Su5_D2-typ_SF"/>
</dbReference>
<evidence type="ECO:0000256" key="2">
    <source>
        <dbReference type="ARBA" id="ARBA00022516"/>
    </source>
</evidence>
<dbReference type="Pfam" id="PF08544">
    <property type="entry name" value="GHMP_kinases_C"/>
    <property type="match status" value="1"/>
</dbReference>
<feature type="domain" description="Galactokinase N-terminal" evidence="14">
    <location>
        <begin position="2"/>
        <end position="35"/>
    </location>
</feature>
<comment type="subcellular location">
    <subcellularLocation>
        <location evidence="11">Cytoplasm</location>
    </subcellularLocation>
</comment>
<feature type="active site" description="Proton acceptor" evidence="11">
    <location>
        <position position="137"/>
    </location>
</feature>
<dbReference type="GO" id="GO:0005829">
    <property type="term" value="C:cytosol"/>
    <property type="evidence" value="ECO:0007669"/>
    <property type="project" value="TreeGrafter"/>
</dbReference>
<evidence type="ECO:0000313" key="15">
    <source>
        <dbReference type="EMBL" id="RZN65538.1"/>
    </source>
</evidence>
<dbReference type="GO" id="GO:0005975">
    <property type="term" value="P:carbohydrate metabolic process"/>
    <property type="evidence" value="ECO:0007669"/>
    <property type="project" value="UniProtKB-ARBA"/>
</dbReference>
<dbReference type="Gene3D" id="3.30.230.10">
    <property type="match status" value="1"/>
</dbReference>
<dbReference type="InterPro" id="IPR036554">
    <property type="entry name" value="GHMP_kinase_C_sf"/>
</dbReference>
<protein>
    <recommendedName>
        <fullName evidence="11">Mevalonate kinase</fullName>
        <shortName evidence="11">MK</shortName>
        <shortName evidence="11">MVK</shortName>
        <ecNumber evidence="11">2.7.1.36</ecNumber>
    </recommendedName>
</protein>
<organism evidence="15 16">
    <name type="scientific">Methanoliparum thermophilum</name>
    <dbReference type="NCBI Taxonomy" id="2491083"/>
    <lineage>
        <taxon>Archaea</taxon>
        <taxon>Methanobacteriati</taxon>
        <taxon>Methanobacteriota</taxon>
        <taxon>Candidatus Methanoliparia</taxon>
        <taxon>Candidatus Methanoliparales</taxon>
        <taxon>Candidatus Methanoliparaceae</taxon>
        <taxon>Candidatus Methanoliparum</taxon>
    </lineage>
</organism>
<evidence type="ECO:0000256" key="6">
    <source>
        <dbReference type="ARBA" id="ARBA00022840"/>
    </source>
</evidence>
<keyword evidence="3 11" id="KW-0808">Transferase</keyword>
<comment type="function">
    <text evidence="11">Catalyzes the phosphorylation of (R)-mevalonate (MVA) to (R)-mevalonate 5-phosphate (MVAP). Functions in the mevalonate (MVA) pathway leading to isopentenyl diphosphate (IPP), a key precursor for the biosynthesis of isoprenoid compounds such as archaeal membrane lipids.</text>
</comment>
<keyword evidence="6 11" id="KW-0067">ATP-binding</keyword>
<gene>
    <name evidence="11 15" type="primary">mvk</name>
    <name evidence="15" type="ORF">EF806_01215</name>
</gene>
<evidence type="ECO:0000256" key="7">
    <source>
        <dbReference type="ARBA" id="ARBA00022842"/>
    </source>
</evidence>
<feature type="domain" description="GHMP kinase C-terminal" evidence="13">
    <location>
        <begin position="219"/>
        <end position="277"/>
    </location>
</feature>
<comment type="similarity">
    <text evidence="11">Belongs to the GHMP kinase family. Mevalonate kinase subfamily.</text>
</comment>
<evidence type="ECO:0000256" key="9">
    <source>
        <dbReference type="ARBA" id="ARBA00023229"/>
    </source>
</evidence>
<dbReference type="InterPro" id="IPR014721">
    <property type="entry name" value="Ribsml_uS5_D2-typ_fold_subgr"/>
</dbReference>
<sequence>MVIASAPGKVILFGEHAVVYGKPAIAMAIDKRIYVETNFAELTAPKSSIYDDKYIKQSINIVLKKADEMGIDCDRKIDIKIKNELPIRSGLGSSGALSVALIKSLSSLLGLDLNKEDIAKMGWEVERNVQGFSSGLDPFVSTYGGIIYYKDGHFQRLNIDDTRLNFLIIHSGENSSTKEMVKKVARLKTQFPKIVSKIFDSIEEITEEAVSIFKSSICDEERLGHLMSINQGLLESLGVSTPKLSSLFYESLKSGALGAKITGSGGGGCLISLYPSEIDTFTNQGFVSNESLIRTSIYKGLKYKGLKNGVKIEDLSRISDSWFTNQGL</sequence>
<dbReference type="UniPathway" id="UPA00057">
    <property type="reaction ID" value="UER00098"/>
</dbReference>
<dbReference type="Proteomes" id="UP000317158">
    <property type="component" value="Unassembled WGS sequence"/>
</dbReference>
<keyword evidence="1 11" id="KW-0963">Cytoplasm</keyword>
<dbReference type="InterPro" id="IPR006204">
    <property type="entry name" value="GHMP_kinase_N_dom"/>
</dbReference>